<dbReference type="SUPFAM" id="SSF53790">
    <property type="entry name" value="Tetrapyrrole methylase"/>
    <property type="match status" value="2"/>
</dbReference>
<dbReference type="FunFam" id="3.30.950.10:FF:000004">
    <property type="entry name" value="Diphthine synthase putative"/>
    <property type="match status" value="1"/>
</dbReference>
<evidence type="ECO:0000256" key="8">
    <source>
        <dbReference type="ARBA" id="ARBA00048752"/>
    </source>
</evidence>
<proteinExistence type="inferred from homology"/>
<dbReference type="PANTHER" id="PTHR10882">
    <property type="entry name" value="DIPHTHINE SYNTHASE"/>
    <property type="match status" value="1"/>
</dbReference>
<dbReference type="PANTHER" id="PTHR10882:SF0">
    <property type="entry name" value="DIPHTHINE METHYL ESTER SYNTHASE"/>
    <property type="match status" value="1"/>
</dbReference>
<sequence>MLYIVGLGLGDERDITVRGLDAVRSCSKIYMEAYTSLLSLGLDPAALANLVRLPFSLFSWPPTTRSSKCLCVACPQLLLTGVVVFSCVCVQEKLYGKEITVADREMVEERVDQVLSEAADADVAFLVVGDPFGATTHTDLVVRAKKMGAEVKVIHNASVMNAIGVCGLQLYRYGETISIPFFTEEWRPDSFYEKIQNNRQLGLHTLCLLDIRVKEPTWESLARGKKVYEPPRFMTVNTAISQLFEVEEVRGGSAYGRDTLCIGVARLGSDDQKIVAGPMEKLLSVDFGPPLHCLIIVGETHPLEEEMLEFYMIK</sequence>
<reference evidence="11 12" key="1">
    <citation type="submission" date="2024-02" db="EMBL/GenBank/DDBJ databases">
        <title>High-quality chromosome-scale genome assembly of Pensacola bahiagrass (Paspalum notatum Flugge var. saurae).</title>
        <authorList>
            <person name="Vega J.M."/>
            <person name="Podio M."/>
            <person name="Orjuela J."/>
            <person name="Siena L.A."/>
            <person name="Pessino S.C."/>
            <person name="Combes M.C."/>
            <person name="Mariac C."/>
            <person name="Albertini E."/>
            <person name="Pupilli F."/>
            <person name="Ortiz J.P.A."/>
            <person name="Leblanc O."/>
        </authorList>
    </citation>
    <scope>NUCLEOTIDE SEQUENCE [LARGE SCALE GENOMIC DNA]</scope>
    <source>
        <strain evidence="11">R1</strain>
        <tissue evidence="11">Leaf</tissue>
    </source>
</reference>
<evidence type="ECO:0000256" key="9">
    <source>
        <dbReference type="PIRSR" id="PIRSR036432-1"/>
    </source>
</evidence>
<dbReference type="Proteomes" id="UP001341281">
    <property type="component" value="Chromosome 02"/>
</dbReference>
<dbReference type="Pfam" id="PF00590">
    <property type="entry name" value="TP_methylase"/>
    <property type="match status" value="1"/>
</dbReference>
<dbReference type="PIRSF" id="PIRSF036432">
    <property type="entry name" value="Diphthine_synth"/>
    <property type="match status" value="1"/>
</dbReference>
<evidence type="ECO:0000256" key="3">
    <source>
        <dbReference type="ARBA" id="ARBA00006729"/>
    </source>
</evidence>
<name>A0AAQ3SL45_PASNO</name>
<protein>
    <recommendedName>
        <fullName evidence="4">diphthine methyl ester synthase</fullName>
        <ecNumber evidence="4">2.1.1.314</ecNumber>
    </recommendedName>
</protein>
<evidence type="ECO:0000259" key="10">
    <source>
        <dbReference type="Pfam" id="PF00590"/>
    </source>
</evidence>
<comment type="similarity">
    <text evidence="3">Belongs to the diphthine synthase family.</text>
</comment>
<evidence type="ECO:0000256" key="4">
    <source>
        <dbReference type="ARBA" id="ARBA00011927"/>
    </source>
</evidence>
<evidence type="ECO:0000256" key="5">
    <source>
        <dbReference type="ARBA" id="ARBA00022603"/>
    </source>
</evidence>
<evidence type="ECO:0000313" key="12">
    <source>
        <dbReference type="Proteomes" id="UP001341281"/>
    </source>
</evidence>
<keyword evidence="12" id="KW-1185">Reference proteome</keyword>
<gene>
    <name evidence="11" type="ORF">U9M48_007415</name>
</gene>
<feature type="domain" description="Tetrapyrrole methylase" evidence="10">
    <location>
        <begin position="1"/>
        <end position="282"/>
    </location>
</feature>
<dbReference type="Gene3D" id="3.30.950.10">
    <property type="entry name" value="Methyltransferase, Cobalt-precorrin-4 Transmethylase, Domain 2"/>
    <property type="match status" value="1"/>
</dbReference>
<dbReference type="GO" id="GO:0017183">
    <property type="term" value="P:protein histidyl modification to diphthamide"/>
    <property type="evidence" value="ECO:0007669"/>
    <property type="project" value="InterPro"/>
</dbReference>
<feature type="binding site" evidence="9">
    <location>
        <position position="267"/>
    </location>
    <ligand>
        <name>S-adenosyl-L-methionine</name>
        <dbReference type="ChEBI" id="CHEBI:59789"/>
    </ligand>
</feature>
<dbReference type="InterPro" id="IPR014777">
    <property type="entry name" value="4pyrrole_Mease_sub1"/>
</dbReference>
<keyword evidence="7 9" id="KW-0949">S-adenosyl-L-methionine</keyword>
<dbReference type="CDD" id="cd11647">
    <property type="entry name" value="DHP5_DphB"/>
    <property type="match status" value="1"/>
</dbReference>
<dbReference type="AlphaFoldDB" id="A0AAQ3SL45"/>
<dbReference type="InterPro" id="IPR014776">
    <property type="entry name" value="4pyrrole_Mease_sub2"/>
</dbReference>
<evidence type="ECO:0000256" key="6">
    <source>
        <dbReference type="ARBA" id="ARBA00022679"/>
    </source>
</evidence>
<evidence type="ECO:0000256" key="2">
    <source>
        <dbReference type="ARBA" id="ARBA00005156"/>
    </source>
</evidence>
<feature type="binding site" evidence="9">
    <location>
        <position position="209"/>
    </location>
    <ligand>
        <name>S-adenosyl-L-methionine</name>
        <dbReference type="ChEBI" id="CHEBI:59789"/>
    </ligand>
</feature>
<dbReference type="InterPro" id="IPR035996">
    <property type="entry name" value="4pyrrol_Methylase_sf"/>
</dbReference>
<dbReference type="GO" id="GO:0141133">
    <property type="term" value="F:diphthine methyl ester synthase activity"/>
    <property type="evidence" value="ECO:0007669"/>
    <property type="project" value="UniProtKB-EC"/>
</dbReference>
<dbReference type="InterPro" id="IPR000878">
    <property type="entry name" value="4pyrrol_Mease"/>
</dbReference>
<comment type="function">
    <text evidence="1">S-adenosyl-L-methionine-dependent methyltransferase that catalyzes four methylations of the modified target histidine residue in translation elongation factor 2 (EF-2), to form an intermediate called diphthine methyl ester. The four successive methylation reactions represent the second step of diphthamide biosynthesis.</text>
</comment>
<organism evidence="11 12">
    <name type="scientific">Paspalum notatum var. saurae</name>
    <dbReference type="NCBI Taxonomy" id="547442"/>
    <lineage>
        <taxon>Eukaryota</taxon>
        <taxon>Viridiplantae</taxon>
        <taxon>Streptophyta</taxon>
        <taxon>Embryophyta</taxon>
        <taxon>Tracheophyta</taxon>
        <taxon>Spermatophyta</taxon>
        <taxon>Magnoliopsida</taxon>
        <taxon>Liliopsida</taxon>
        <taxon>Poales</taxon>
        <taxon>Poaceae</taxon>
        <taxon>PACMAD clade</taxon>
        <taxon>Panicoideae</taxon>
        <taxon>Andropogonodae</taxon>
        <taxon>Paspaleae</taxon>
        <taxon>Paspalinae</taxon>
        <taxon>Paspalum</taxon>
    </lineage>
</organism>
<evidence type="ECO:0000256" key="1">
    <source>
        <dbReference type="ARBA" id="ARBA00004006"/>
    </source>
</evidence>
<dbReference type="Gene3D" id="3.40.1010.10">
    <property type="entry name" value="Cobalt-precorrin-4 Transmethylase, Domain 1"/>
    <property type="match status" value="2"/>
</dbReference>
<evidence type="ECO:0000313" key="11">
    <source>
        <dbReference type="EMBL" id="WVZ56957.1"/>
    </source>
</evidence>
<dbReference type="EMBL" id="CP144746">
    <property type="protein sequence ID" value="WVZ56957.1"/>
    <property type="molecule type" value="Genomic_DNA"/>
</dbReference>
<comment type="pathway">
    <text evidence="2">Protein modification; peptidyl-diphthamide biosynthesis.</text>
</comment>
<accession>A0AAQ3SL45</accession>
<feature type="binding site" evidence="9">
    <location>
        <position position="130"/>
    </location>
    <ligand>
        <name>S-adenosyl-L-methionine</name>
        <dbReference type="ChEBI" id="CHEBI:59789"/>
    </ligand>
</feature>
<dbReference type="InterPro" id="IPR004551">
    <property type="entry name" value="Dphthn_synthase"/>
</dbReference>
<dbReference type="HAMAP" id="MF_01084">
    <property type="entry name" value="Diphthine_synth"/>
    <property type="match status" value="1"/>
</dbReference>
<dbReference type="GO" id="GO:0032259">
    <property type="term" value="P:methylation"/>
    <property type="evidence" value="ECO:0007669"/>
    <property type="project" value="UniProtKB-KW"/>
</dbReference>
<feature type="binding site" evidence="9">
    <location>
        <position position="292"/>
    </location>
    <ligand>
        <name>S-adenosyl-L-methionine</name>
        <dbReference type="ChEBI" id="CHEBI:59789"/>
    </ligand>
</feature>
<evidence type="ECO:0000256" key="7">
    <source>
        <dbReference type="ARBA" id="ARBA00022691"/>
    </source>
</evidence>
<feature type="binding site" evidence="9">
    <location>
        <position position="133"/>
    </location>
    <ligand>
        <name>S-adenosyl-L-methionine</name>
        <dbReference type="ChEBI" id="CHEBI:59789"/>
    </ligand>
</feature>
<dbReference type="NCBIfam" id="TIGR00522">
    <property type="entry name" value="dph5"/>
    <property type="match status" value="1"/>
</dbReference>
<feature type="binding site" evidence="9">
    <location>
        <begin position="158"/>
        <end position="159"/>
    </location>
    <ligand>
        <name>S-adenosyl-L-methionine</name>
        <dbReference type="ChEBI" id="CHEBI:59789"/>
    </ligand>
</feature>
<keyword evidence="5" id="KW-0489">Methyltransferase</keyword>
<dbReference type="EC" id="2.1.1.314" evidence="4"/>
<keyword evidence="6" id="KW-0808">Transferase</keyword>
<comment type="catalytic activity">
    <reaction evidence="8">
        <text>2-[(3S)-amino-3-carboxypropyl]-L-histidyl-[translation elongation factor 2] + 4 S-adenosyl-L-methionine = diphthine methyl ester-[translation elongation factor 2] + 4 S-adenosyl-L-homocysteine + 3 H(+)</text>
        <dbReference type="Rhea" id="RHEA:42652"/>
        <dbReference type="Rhea" id="RHEA-COMP:9749"/>
        <dbReference type="Rhea" id="RHEA-COMP:10173"/>
        <dbReference type="ChEBI" id="CHEBI:15378"/>
        <dbReference type="ChEBI" id="CHEBI:57856"/>
        <dbReference type="ChEBI" id="CHEBI:59789"/>
        <dbReference type="ChEBI" id="CHEBI:73995"/>
        <dbReference type="ChEBI" id="CHEBI:79005"/>
        <dbReference type="EC" id="2.1.1.314"/>
    </reaction>
</comment>